<dbReference type="KEGG" id="saes:HBH39_09070"/>
<evidence type="ECO:0000313" key="4">
    <source>
        <dbReference type="EMBL" id="QIR14623.1"/>
    </source>
</evidence>
<keyword evidence="2" id="KW-0521">NADP</keyword>
<sequence length="270" mass="28058">MFDYSDQNVVVVGGTSGINLQIAVSFAKAGANVAVASRNIDKVNAALEQLRIVNPSGNHVGVTFDVRDEVALAAGFQIIEQSFGHIDTLVSGAAGNFPASAAKLSNNGFKSVIDIDLLGSFQVLKQAYPLLKRPTASIIQISAPQAYIAMPLQVHVCAAKAGVDMLTRTLAIEWGLEGIRINSIVPGPIADTEGFNRLAPSEALQSKVAESVPLQRNGQCQDIANAALFLASPMASYITGVVLPVDGGWSLGGASTAMTELGKLAATKGL</sequence>
<dbReference type="AlphaFoldDB" id="A0A6G9QKG1"/>
<dbReference type="Pfam" id="PF13561">
    <property type="entry name" value="adh_short_C2"/>
    <property type="match status" value="1"/>
</dbReference>
<proteinExistence type="inferred from homology"/>
<keyword evidence="5" id="KW-1185">Reference proteome</keyword>
<dbReference type="InterPro" id="IPR045017">
    <property type="entry name" value="DECR2-like"/>
</dbReference>
<dbReference type="GO" id="GO:0009062">
    <property type="term" value="P:fatty acid catabolic process"/>
    <property type="evidence" value="ECO:0007669"/>
    <property type="project" value="InterPro"/>
</dbReference>
<dbReference type="Proteomes" id="UP000502608">
    <property type="component" value="Chromosome"/>
</dbReference>
<evidence type="ECO:0000256" key="1">
    <source>
        <dbReference type="ARBA" id="ARBA00006484"/>
    </source>
</evidence>
<dbReference type="SUPFAM" id="SSF51735">
    <property type="entry name" value="NAD(P)-binding Rossmann-fold domains"/>
    <property type="match status" value="1"/>
</dbReference>
<name>A0A6G9QKG1_9GAMM</name>
<dbReference type="RefSeq" id="WP_167677570.1">
    <property type="nucleotide sequence ID" value="NZ_CP050313.1"/>
</dbReference>
<evidence type="ECO:0000256" key="3">
    <source>
        <dbReference type="ARBA" id="ARBA00023002"/>
    </source>
</evidence>
<dbReference type="PANTHER" id="PTHR43296">
    <property type="entry name" value="PEROXISOMAL 2,4-DIENOYL-COA REDUCTASE"/>
    <property type="match status" value="1"/>
</dbReference>
<keyword evidence="3" id="KW-0560">Oxidoreductase</keyword>
<dbReference type="NCBIfam" id="NF005752">
    <property type="entry name" value="PRK07576.1"/>
    <property type="match status" value="1"/>
</dbReference>
<protein>
    <submittedName>
        <fullName evidence="4">SDR family oxidoreductase</fullName>
    </submittedName>
</protein>
<gene>
    <name evidence="4" type="ORF">HBH39_09070</name>
</gene>
<accession>A0A6G9QKG1</accession>
<dbReference type="EMBL" id="CP050313">
    <property type="protein sequence ID" value="QIR14623.1"/>
    <property type="molecule type" value="Genomic_DNA"/>
</dbReference>
<dbReference type="PRINTS" id="PR00081">
    <property type="entry name" value="GDHRDH"/>
</dbReference>
<dbReference type="Gene3D" id="3.40.50.720">
    <property type="entry name" value="NAD(P)-binding Rossmann-like Domain"/>
    <property type="match status" value="1"/>
</dbReference>
<organism evidence="4 5">
    <name type="scientific">Shewanella aestuarii</name>
    <dbReference type="NCBI Taxonomy" id="1028752"/>
    <lineage>
        <taxon>Bacteria</taxon>
        <taxon>Pseudomonadati</taxon>
        <taxon>Pseudomonadota</taxon>
        <taxon>Gammaproteobacteria</taxon>
        <taxon>Alteromonadales</taxon>
        <taxon>Shewanellaceae</taxon>
        <taxon>Shewanella</taxon>
    </lineage>
</organism>
<dbReference type="FunFam" id="3.40.50.720:FF:000084">
    <property type="entry name" value="Short-chain dehydrogenase reductase"/>
    <property type="match status" value="1"/>
</dbReference>
<dbReference type="InterPro" id="IPR002347">
    <property type="entry name" value="SDR_fam"/>
</dbReference>
<evidence type="ECO:0000256" key="2">
    <source>
        <dbReference type="ARBA" id="ARBA00022857"/>
    </source>
</evidence>
<dbReference type="InterPro" id="IPR036291">
    <property type="entry name" value="NAD(P)-bd_dom_sf"/>
</dbReference>
<dbReference type="PANTHER" id="PTHR43296:SF2">
    <property type="entry name" value="PEROXISOMAL 2,4-DIENOYL-COA REDUCTASE [(3E)-ENOYL-COA-PRODUCING]"/>
    <property type="match status" value="1"/>
</dbReference>
<reference evidence="4 5" key="1">
    <citation type="submission" date="2020-03" db="EMBL/GenBank/DDBJ databases">
        <title>Complete genome sequence of Shewanella sp.</title>
        <authorList>
            <person name="Kim Y.-S."/>
            <person name="Kim S.-J."/>
            <person name="Jung H.-K."/>
            <person name="Kim K.-H."/>
        </authorList>
    </citation>
    <scope>NUCLEOTIDE SEQUENCE [LARGE SCALE GENOMIC DNA]</scope>
    <source>
        <strain evidence="4 5">PN3F2</strain>
    </source>
</reference>
<comment type="similarity">
    <text evidence="1">Belongs to the short-chain dehydrogenases/reductases (SDR) family.</text>
</comment>
<dbReference type="GO" id="GO:0008670">
    <property type="term" value="F:2,4-dienoyl-CoA reductase (NADPH) activity"/>
    <property type="evidence" value="ECO:0007669"/>
    <property type="project" value="InterPro"/>
</dbReference>
<evidence type="ECO:0000313" key="5">
    <source>
        <dbReference type="Proteomes" id="UP000502608"/>
    </source>
</evidence>